<proteinExistence type="inferred from homology"/>
<evidence type="ECO:0000256" key="7">
    <source>
        <dbReference type="ARBA" id="ARBA00032014"/>
    </source>
</evidence>
<comment type="similarity">
    <text evidence="2 8">Belongs to the Mediator complex subunit 17 family.</text>
</comment>
<dbReference type="InterPro" id="IPR019313">
    <property type="entry name" value="Mediator_Med17"/>
</dbReference>
<evidence type="ECO:0000313" key="10">
    <source>
        <dbReference type="Proteomes" id="UP000807353"/>
    </source>
</evidence>
<comment type="function">
    <text evidence="8">Component of the Mediator complex, a coactivator involved in the regulated transcription of nearly all RNA polymerase II-dependent genes. Mediator functions as a bridge to convey information from gene-specific regulatory proteins to the basal RNA polymerase II transcription machinery. Mediator is recruited to promoters by direct interactions with regulatory proteins and serves as a scaffold for the assembly of a functional preinitiation complex with RNA polymerase II and the general transcription factors.</text>
</comment>
<keyword evidence="4 8" id="KW-0805">Transcription regulation</keyword>
<comment type="subcellular location">
    <subcellularLocation>
        <location evidence="1 8">Nucleus</location>
    </subcellularLocation>
</comment>
<keyword evidence="8" id="KW-0010">Activator</keyword>
<dbReference type="AlphaFoldDB" id="A0A9P5XUK7"/>
<dbReference type="PANTHER" id="PTHR13114">
    <property type="entry name" value="MEDIATOR OF RNA POLYMERASE II TRANSCRIPTION SUBUNIT 17"/>
    <property type="match status" value="1"/>
</dbReference>
<keyword evidence="10" id="KW-1185">Reference proteome</keyword>
<dbReference type="GO" id="GO:0003712">
    <property type="term" value="F:transcription coregulator activity"/>
    <property type="evidence" value="ECO:0007669"/>
    <property type="project" value="InterPro"/>
</dbReference>
<accession>A0A9P5XUK7</accession>
<protein>
    <recommendedName>
        <fullName evidence="3 8">Mediator of RNA polymerase II transcription subunit 17</fullName>
    </recommendedName>
    <alternativeName>
        <fullName evidence="7 8">Mediator complex subunit 17</fullName>
    </alternativeName>
</protein>
<evidence type="ECO:0000256" key="2">
    <source>
        <dbReference type="ARBA" id="ARBA00005635"/>
    </source>
</evidence>
<evidence type="ECO:0000256" key="3">
    <source>
        <dbReference type="ARBA" id="ARBA00019610"/>
    </source>
</evidence>
<dbReference type="GO" id="GO:0006357">
    <property type="term" value="P:regulation of transcription by RNA polymerase II"/>
    <property type="evidence" value="ECO:0007669"/>
    <property type="project" value="InterPro"/>
</dbReference>
<evidence type="ECO:0000256" key="5">
    <source>
        <dbReference type="ARBA" id="ARBA00023163"/>
    </source>
</evidence>
<dbReference type="Proteomes" id="UP000807353">
    <property type="component" value="Unassembled WGS sequence"/>
</dbReference>
<dbReference type="OrthoDB" id="10251234at2759"/>
<dbReference type="GO" id="GO:0016592">
    <property type="term" value="C:mediator complex"/>
    <property type="evidence" value="ECO:0007669"/>
    <property type="project" value="InterPro"/>
</dbReference>
<name>A0A9P5XUK7_9AGAR</name>
<comment type="caution">
    <text evidence="9">The sequence shown here is derived from an EMBL/GenBank/DDBJ whole genome shotgun (WGS) entry which is preliminary data.</text>
</comment>
<dbReference type="EMBL" id="MU150391">
    <property type="protein sequence ID" value="KAF9457004.1"/>
    <property type="molecule type" value="Genomic_DNA"/>
</dbReference>
<evidence type="ECO:0000313" key="9">
    <source>
        <dbReference type="EMBL" id="KAF9457004.1"/>
    </source>
</evidence>
<reference evidence="9" key="1">
    <citation type="submission" date="2020-11" db="EMBL/GenBank/DDBJ databases">
        <authorList>
            <consortium name="DOE Joint Genome Institute"/>
            <person name="Ahrendt S."/>
            <person name="Riley R."/>
            <person name="Andreopoulos W."/>
            <person name="Labutti K."/>
            <person name="Pangilinan J."/>
            <person name="Ruiz-Duenas F.J."/>
            <person name="Barrasa J.M."/>
            <person name="Sanchez-Garcia M."/>
            <person name="Camarero S."/>
            <person name="Miyauchi S."/>
            <person name="Serrano A."/>
            <person name="Linde D."/>
            <person name="Babiker R."/>
            <person name="Drula E."/>
            <person name="Ayuso-Fernandez I."/>
            <person name="Pacheco R."/>
            <person name="Padilla G."/>
            <person name="Ferreira P."/>
            <person name="Barriuso J."/>
            <person name="Kellner H."/>
            <person name="Castanera R."/>
            <person name="Alfaro M."/>
            <person name="Ramirez L."/>
            <person name="Pisabarro A.G."/>
            <person name="Kuo A."/>
            <person name="Tritt A."/>
            <person name="Lipzen A."/>
            <person name="He G."/>
            <person name="Yan M."/>
            <person name="Ng V."/>
            <person name="Cullen D."/>
            <person name="Martin F."/>
            <person name="Rosso M.-N."/>
            <person name="Henrissat B."/>
            <person name="Hibbett D."/>
            <person name="Martinez A.T."/>
            <person name="Grigoriev I.V."/>
        </authorList>
    </citation>
    <scope>NUCLEOTIDE SEQUENCE</scope>
    <source>
        <strain evidence="9">CBS 247.69</strain>
    </source>
</reference>
<comment type="subunit">
    <text evidence="8">Component of the Mediator complex.</text>
</comment>
<evidence type="ECO:0000256" key="6">
    <source>
        <dbReference type="ARBA" id="ARBA00023242"/>
    </source>
</evidence>
<dbReference type="Pfam" id="PF10156">
    <property type="entry name" value="Med17"/>
    <property type="match status" value="1"/>
</dbReference>
<dbReference type="GO" id="GO:0070847">
    <property type="term" value="C:core mediator complex"/>
    <property type="evidence" value="ECO:0007669"/>
    <property type="project" value="TreeGrafter"/>
</dbReference>
<dbReference type="PANTHER" id="PTHR13114:SF7">
    <property type="entry name" value="MEDIATOR OF RNA POLYMERASE II TRANSCRIPTION SUBUNIT 17"/>
    <property type="match status" value="1"/>
</dbReference>
<evidence type="ECO:0000256" key="1">
    <source>
        <dbReference type="ARBA" id="ARBA00004123"/>
    </source>
</evidence>
<gene>
    <name evidence="8" type="primary">MED17</name>
    <name evidence="9" type="ORF">BDZ94DRAFT_1203451</name>
</gene>
<evidence type="ECO:0000256" key="8">
    <source>
        <dbReference type="RuleBase" id="RU364140"/>
    </source>
</evidence>
<organism evidence="9 10">
    <name type="scientific">Collybia nuda</name>
    <dbReference type="NCBI Taxonomy" id="64659"/>
    <lineage>
        <taxon>Eukaryota</taxon>
        <taxon>Fungi</taxon>
        <taxon>Dikarya</taxon>
        <taxon>Basidiomycota</taxon>
        <taxon>Agaricomycotina</taxon>
        <taxon>Agaricomycetes</taxon>
        <taxon>Agaricomycetidae</taxon>
        <taxon>Agaricales</taxon>
        <taxon>Tricholomatineae</taxon>
        <taxon>Clitocybaceae</taxon>
        <taxon>Collybia</taxon>
    </lineage>
</organism>
<feature type="non-terminal residue" evidence="9">
    <location>
        <position position="620"/>
    </location>
</feature>
<keyword evidence="6 8" id="KW-0539">Nucleus</keyword>
<evidence type="ECO:0000256" key="4">
    <source>
        <dbReference type="ARBA" id="ARBA00023015"/>
    </source>
</evidence>
<sequence>MEDDWKNLHLPLERPYRDDHGNHIAELLDITPAGEHIYEPKENASQGLGNKLRRIFAERGLDFFEKTLNIRTDEEVAIEQCQGKTDNKDDVNSTNNFMTMEELHRMRMEILPQLFISLGEISHARDLMASLLFSSQPAQSDPSNLSATTVSKPPPIISVQAFNSQLTIGSKDEALRKAADVFKSAAESMERGRIKDDKYWVDALKIRRGNWGLIPAPLPHGAATGKGTDRTSKDFLISYGLEEAPVIFRRKAIGCMPTYDTISDRLVFPQRHNTRLRVSVTRINVTGDQISSHNTLNKLDDHTLDGTLRAAQKEAVEQEIFSLLVQEAGSLPTASARVAERLVVIDAAQGTELRFELLDIDAVVLQNPDLEMGKEKCDLIYFSLYALLLRRHWYMKLRRLGSTGTNRLILPETAQIPPILRPIIDLLQYQVFCERIKYEMDKMVTALLKVGVPAKLRFHPVGETGRELIQIFNEDGSNVVGGEAVLTIDDRHVVRLTFSSPSSLTAHLPQATLTISSIPQLCQLLGDEIEKCLLQRICELGVDLCEPVGGTWFVDLNRCVGRWEGCVLNFHISYGRDLSINCSAFQLDKTTTQQGRLVNYSTTPSRPVLLLSWVKQLIMK</sequence>
<keyword evidence="5 8" id="KW-0804">Transcription</keyword>